<dbReference type="AlphaFoldDB" id="A0AAE4Y7U1"/>
<evidence type="ECO:0000313" key="2">
    <source>
        <dbReference type="Proteomes" id="UP001193501"/>
    </source>
</evidence>
<evidence type="ECO:0000313" key="1">
    <source>
        <dbReference type="EMBL" id="NBZ87418.1"/>
    </source>
</evidence>
<dbReference type="RefSeq" id="WP_168774236.1">
    <property type="nucleotide sequence ID" value="NZ_JAABNR010000006.1"/>
</dbReference>
<reference evidence="1" key="1">
    <citation type="submission" date="2020-01" db="EMBL/GenBank/DDBJ databases">
        <authorList>
            <person name="Chen W.-M."/>
        </authorList>
    </citation>
    <scope>NUCLEOTIDE SEQUENCE</scope>
    <source>
        <strain evidence="1">CYK-10</strain>
    </source>
</reference>
<dbReference type="Proteomes" id="UP001193501">
    <property type="component" value="Unassembled WGS sequence"/>
</dbReference>
<accession>A0AAE4Y7U1</accession>
<gene>
    <name evidence="1" type="ORF">GV832_07480</name>
</gene>
<name>A0AAE4Y7U1_9RHOB</name>
<comment type="caution">
    <text evidence="1">The sequence shown here is derived from an EMBL/GenBank/DDBJ whole genome shotgun (WGS) entry which is preliminary data.</text>
</comment>
<dbReference type="EMBL" id="JAABNR010000006">
    <property type="protein sequence ID" value="NBZ87418.1"/>
    <property type="molecule type" value="Genomic_DNA"/>
</dbReference>
<sequence length="254" mass="27470">MRLCVIGNSHIAALKLGWDQLKAKGQAPDLTPVFFGAPSDGVRHLRAENGRLTPKRKDIAEHFQRMGGADHIVLDDYEAFFLIGLNVSVKRILRFYKSHAWVGLKGTEGKGLVHPGFARDFLTERYADTLMGVTAGHLQGRKVLALAEPLWAEWIRAGAKGVPDYGWEAAISAGDGDAIGQMFRDTVAASLPPHAQFLPQPAVTVAHGITTRLAYNKDASRLISGEGGGTDAAHMNGDFGAAIWPEVLPALQRM</sequence>
<protein>
    <submittedName>
        <fullName evidence="1">Uncharacterized protein</fullName>
    </submittedName>
</protein>
<organism evidence="1 2">
    <name type="scientific">Stagnihabitans tardus</name>
    <dbReference type="NCBI Taxonomy" id="2699202"/>
    <lineage>
        <taxon>Bacteria</taxon>
        <taxon>Pseudomonadati</taxon>
        <taxon>Pseudomonadota</taxon>
        <taxon>Alphaproteobacteria</taxon>
        <taxon>Rhodobacterales</taxon>
        <taxon>Paracoccaceae</taxon>
        <taxon>Stagnihabitans</taxon>
    </lineage>
</organism>
<proteinExistence type="predicted"/>
<keyword evidence="2" id="KW-1185">Reference proteome</keyword>